<accession>A0A1N7GYP0</accession>
<sequence length="201" mass="21365">MTDPGLTRPAHTPSRQPLPGWLRRRVARDDAHRLPVERAAARVSAFVYGNILVLAVVVTVTPRYVEDGTAVALVLGTTVSTWFAHVFAEWMAHGVHTAADGRAADPRVARGQLMQELRDSVPIVTSGLPPTVILGIAASGALDPQWAQWIAAGWIVARIAGLGVLVERVSSGALSWRTLLAGITVAVVATVITAVKILLTH</sequence>
<dbReference type="Proteomes" id="UP000186218">
    <property type="component" value="Unassembled WGS sequence"/>
</dbReference>
<dbReference type="OrthoDB" id="5193366at2"/>
<organism evidence="2 3">
    <name type="scientific">Williamsia sterculiae</name>
    <dbReference type="NCBI Taxonomy" id="1344003"/>
    <lineage>
        <taxon>Bacteria</taxon>
        <taxon>Bacillati</taxon>
        <taxon>Actinomycetota</taxon>
        <taxon>Actinomycetes</taxon>
        <taxon>Mycobacteriales</taxon>
        <taxon>Nocardiaceae</taxon>
        <taxon>Williamsia</taxon>
    </lineage>
</organism>
<feature type="transmembrane region" description="Helical" evidence="1">
    <location>
        <begin position="146"/>
        <end position="166"/>
    </location>
</feature>
<feature type="transmembrane region" description="Helical" evidence="1">
    <location>
        <begin position="178"/>
        <end position="199"/>
    </location>
</feature>
<proteinExistence type="predicted"/>
<keyword evidence="3" id="KW-1185">Reference proteome</keyword>
<dbReference type="RefSeq" id="WP_083710154.1">
    <property type="nucleotide sequence ID" value="NZ_FTNT01000010.1"/>
</dbReference>
<keyword evidence="1" id="KW-1133">Transmembrane helix</keyword>
<evidence type="ECO:0000313" key="3">
    <source>
        <dbReference type="Proteomes" id="UP000186218"/>
    </source>
</evidence>
<feature type="transmembrane region" description="Helical" evidence="1">
    <location>
        <begin position="70"/>
        <end position="88"/>
    </location>
</feature>
<keyword evidence="1" id="KW-0472">Membrane</keyword>
<evidence type="ECO:0000313" key="2">
    <source>
        <dbReference type="EMBL" id="SIS17747.1"/>
    </source>
</evidence>
<dbReference type="STRING" id="1344003.SAMN05445060_3301"/>
<evidence type="ECO:0000256" key="1">
    <source>
        <dbReference type="SAM" id="Phobius"/>
    </source>
</evidence>
<reference evidence="2 3" key="1">
    <citation type="submission" date="2017-01" db="EMBL/GenBank/DDBJ databases">
        <authorList>
            <person name="Mah S.A."/>
            <person name="Swanson W.J."/>
            <person name="Moy G.W."/>
            <person name="Vacquier V.D."/>
        </authorList>
    </citation>
    <scope>NUCLEOTIDE SEQUENCE [LARGE SCALE GENOMIC DNA]</scope>
    <source>
        <strain evidence="2 3">CPCC 203464</strain>
    </source>
</reference>
<dbReference type="EMBL" id="FTNT01000010">
    <property type="protein sequence ID" value="SIS17747.1"/>
    <property type="molecule type" value="Genomic_DNA"/>
</dbReference>
<protein>
    <submittedName>
        <fullName evidence="2">Uncharacterized protein</fullName>
    </submittedName>
</protein>
<gene>
    <name evidence="2" type="ORF">SAMN05445060_3301</name>
</gene>
<keyword evidence="1" id="KW-0812">Transmembrane</keyword>
<name>A0A1N7GYP0_9NOCA</name>
<feature type="transmembrane region" description="Helical" evidence="1">
    <location>
        <begin position="43"/>
        <end position="64"/>
    </location>
</feature>
<feature type="transmembrane region" description="Helical" evidence="1">
    <location>
        <begin position="120"/>
        <end position="140"/>
    </location>
</feature>
<dbReference type="AlphaFoldDB" id="A0A1N7GYP0"/>